<keyword evidence="1" id="KW-0472">Membrane</keyword>
<protein>
    <submittedName>
        <fullName evidence="2">YjgN family protein</fullName>
    </submittedName>
</protein>
<feature type="transmembrane region" description="Helical" evidence="1">
    <location>
        <begin position="77"/>
        <end position="94"/>
    </location>
</feature>
<feature type="transmembrane region" description="Helical" evidence="1">
    <location>
        <begin position="100"/>
        <end position="117"/>
    </location>
</feature>
<dbReference type="InterPro" id="IPR010295">
    <property type="entry name" value="DUF898"/>
</dbReference>
<feature type="transmembrane region" description="Helical" evidence="1">
    <location>
        <begin position="279"/>
        <end position="306"/>
    </location>
</feature>
<sequence length="352" mass="38844">MVQPAAGPAFTPRPERFEFTGSGSEYFRIWIVNLLLTIVTIGIYSAWAKVRRTKYFYNNTLVAGSSFEYHGNPISILKGRVIAFGLFILYNVLLHWSPELAIVALIGMAAVLPWLLWKSLQFRAWNSSWRGVRFGFGSSAGQAYKTFLLWPILAVVTLYLMLPFAHHQIKKWQHNNARFGATGFKFSNCATEFYKAYLVPFVVLIIGGIVTAVVFGAIFAGAKRGEPAGAAMAFLPILLILGFYLAFMAIGPIMQAMLFNATWNHTALGDHTFEARVPLGRAAFVGVTNLLGIVCTLGLFIPFAAVRWARLRAEHLTLLPDGSLDDFVADTQSQANATGEGMADLMDFDIGL</sequence>
<feature type="transmembrane region" description="Helical" evidence="1">
    <location>
        <begin position="197"/>
        <end position="222"/>
    </location>
</feature>
<dbReference type="Proteomes" id="UP001595556">
    <property type="component" value="Unassembled WGS sequence"/>
</dbReference>
<dbReference type="EMBL" id="JBHRTI010000004">
    <property type="protein sequence ID" value="MFC3147855.1"/>
    <property type="molecule type" value="Genomic_DNA"/>
</dbReference>
<dbReference type="Pfam" id="PF05987">
    <property type="entry name" value="DUF898"/>
    <property type="match status" value="1"/>
</dbReference>
<feature type="transmembrane region" description="Helical" evidence="1">
    <location>
        <begin position="147"/>
        <end position="165"/>
    </location>
</feature>
<feature type="transmembrane region" description="Helical" evidence="1">
    <location>
        <begin position="234"/>
        <end position="259"/>
    </location>
</feature>
<evidence type="ECO:0000256" key="1">
    <source>
        <dbReference type="SAM" id="Phobius"/>
    </source>
</evidence>
<accession>A0ABV7H242</accession>
<proteinExistence type="predicted"/>
<gene>
    <name evidence="2" type="ORF">ACFOEN_09395</name>
</gene>
<keyword evidence="3" id="KW-1185">Reference proteome</keyword>
<keyword evidence="1" id="KW-1133">Transmembrane helix</keyword>
<keyword evidence="1" id="KW-0812">Transmembrane</keyword>
<feature type="transmembrane region" description="Helical" evidence="1">
    <location>
        <begin position="27"/>
        <end position="47"/>
    </location>
</feature>
<dbReference type="RefSeq" id="WP_377303287.1">
    <property type="nucleotide sequence ID" value="NZ_CP180191.1"/>
</dbReference>
<organism evidence="2 3">
    <name type="scientific">Piscinibacterium candidicorallinum</name>
    <dbReference type="NCBI Taxonomy" id="1793872"/>
    <lineage>
        <taxon>Bacteria</taxon>
        <taxon>Pseudomonadati</taxon>
        <taxon>Pseudomonadota</taxon>
        <taxon>Betaproteobacteria</taxon>
        <taxon>Burkholderiales</taxon>
        <taxon>Piscinibacterium</taxon>
    </lineage>
</organism>
<evidence type="ECO:0000313" key="3">
    <source>
        <dbReference type="Proteomes" id="UP001595556"/>
    </source>
</evidence>
<evidence type="ECO:0000313" key="2">
    <source>
        <dbReference type="EMBL" id="MFC3147855.1"/>
    </source>
</evidence>
<name>A0ABV7H242_9BURK</name>
<reference evidence="3" key="1">
    <citation type="journal article" date="2019" name="Int. J. Syst. Evol. Microbiol.">
        <title>The Global Catalogue of Microorganisms (GCM) 10K type strain sequencing project: providing services to taxonomists for standard genome sequencing and annotation.</title>
        <authorList>
            <consortium name="The Broad Institute Genomics Platform"/>
            <consortium name="The Broad Institute Genome Sequencing Center for Infectious Disease"/>
            <person name="Wu L."/>
            <person name="Ma J."/>
        </authorList>
    </citation>
    <scope>NUCLEOTIDE SEQUENCE [LARGE SCALE GENOMIC DNA]</scope>
    <source>
        <strain evidence="3">KCTC 52168</strain>
    </source>
</reference>
<comment type="caution">
    <text evidence="2">The sequence shown here is derived from an EMBL/GenBank/DDBJ whole genome shotgun (WGS) entry which is preliminary data.</text>
</comment>